<evidence type="ECO:0000256" key="4">
    <source>
        <dbReference type="ARBA" id="ARBA00022729"/>
    </source>
</evidence>
<keyword evidence="7" id="KW-0449">Lipoprotein</keyword>
<evidence type="ECO:0000256" key="5">
    <source>
        <dbReference type="ARBA" id="ARBA00023136"/>
    </source>
</evidence>
<evidence type="ECO:0000256" key="1">
    <source>
        <dbReference type="ARBA" id="ARBA00004635"/>
    </source>
</evidence>
<dbReference type="NCBIfam" id="TIGR02887">
    <property type="entry name" value="spore_ger_x_C"/>
    <property type="match status" value="1"/>
</dbReference>
<gene>
    <name evidence="10" type="ORF">OEV82_03580</name>
</gene>
<name>A0ABT2WF17_9BACI</name>
<dbReference type="InterPro" id="IPR057336">
    <property type="entry name" value="GerAC_N"/>
</dbReference>
<evidence type="ECO:0000259" key="9">
    <source>
        <dbReference type="Pfam" id="PF25198"/>
    </source>
</evidence>
<keyword evidence="5" id="KW-0472">Membrane</keyword>
<dbReference type="Proteomes" id="UP001208656">
    <property type="component" value="Unassembled WGS sequence"/>
</dbReference>
<sequence length="361" mass="41266">MGKRVINMFIPIFCIVLLSSSGESRILDELTLVNSIGFDISESGDKIIGVICNPIFQKDAPPKNNVLSAKAELKKSILQVIQEKSANPIATGSLEILLFGKELTKQKGILDLIDPFTRDPRIGTAMRMAIVDGNVREFMEGNYGVRGNAFFIKWTIDTAVNHGNLPKTNFHRFLVDFHSRGKSPYVPIIKKERENKIKIIGVGFIRFGKLVHQISMEEAFFFKLLTDKYSRGWHDVEIDGYKASIQNINTKRKFELTKSSPPYEVTVKIHLKGVINEYTGIMINNKALGKLETKFEEEIKKRSLELINVFKEKDIDPIGFGRFIKSEDRKFNYQKWRDDYYKNLTVKVDVHVDIDEVGIVE</sequence>
<dbReference type="InterPro" id="IPR046953">
    <property type="entry name" value="Spore_GerAC-like_C"/>
</dbReference>
<dbReference type="Gene3D" id="3.30.300.210">
    <property type="entry name" value="Nutrient germinant receptor protein C, domain 3"/>
    <property type="match status" value="1"/>
</dbReference>
<evidence type="ECO:0000256" key="3">
    <source>
        <dbReference type="ARBA" id="ARBA00022544"/>
    </source>
</evidence>
<comment type="similarity">
    <text evidence="2">Belongs to the GerABKC lipoprotein family.</text>
</comment>
<evidence type="ECO:0000313" key="11">
    <source>
        <dbReference type="Proteomes" id="UP001208656"/>
    </source>
</evidence>
<evidence type="ECO:0000256" key="6">
    <source>
        <dbReference type="ARBA" id="ARBA00023139"/>
    </source>
</evidence>
<dbReference type="Pfam" id="PF05504">
    <property type="entry name" value="Spore_GerAC"/>
    <property type="match status" value="1"/>
</dbReference>
<comment type="subcellular location">
    <subcellularLocation>
        <location evidence="1">Membrane</location>
        <topology evidence="1">Lipid-anchor</topology>
    </subcellularLocation>
</comment>
<evidence type="ECO:0000256" key="7">
    <source>
        <dbReference type="ARBA" id="ARBA00023288"/>
    </source>
</evidence>
<evidence type="ECO:0000313" key="10">
    <source>
        <dbReference type="EMBL" id="MCU9593536.1"/>
    </source>
</evidence>
<evidence type="ECO:0000259" key="8">
    <source>
        <dbReference type="Pfam" id="PF05504"/>
    </source>
</evidence>
<reference evidence="10 11" key="1">
    <citation type="submission" date="2022-10" db="EMBL/GenBank/DDBJ databases">
        <title>Description of Fervidibacillus gen. nov. in the family Fervidibacillaceae fam. nov. with two species, Fervidibacillus albus sp. nov., and Fervidibacillus halotolerans sp. nov., isolated from tidal flat sediments.</title>
        <authorList>
            <person name="Kwon K.K."/>
            <person name="Yang S.-H."/>
        </authorList>
    </citation>
    <scope>NUCLEOTIDE SEQUENCE [LARGE SCALE GENOMIC DNA]</scope>
    <source>
        <strain evidence="10 11">DSM 23332</strain>
    </source>
</reference>
<dbReference type="InterPro" id="IPR008844">
    <property type="entry name" value="Spore_GerAC-like"/>
</dbReference>
<dbReference type="InterPro" id="IPR038501">
    <property type="entry name" value="Spore_GerAC_C_sf"/>
</dbReference>
<comment type="caution">
    <text evidence="10">The sequence shown here is derived from an EMBL/GenBank/DDBJ whole genome shotgun (WGS) entry which is preliminary data.</text>
</comment>
<organism evidence="10 11">
    <name type="scientific">Pallidibacillus thermolactis</name>
    <dbReference type="NCBI Taxonomy" id="251051"/>
    <lineage>
        <taxon>Bacteria</taxon>
        <taxon>Bacillati</taxon>
        <taxon>Bacillota</taxon>
        <taxon>Bacilli</taxon>
        <taxon>Bacillales</taxon>
        <taxon>Bacillaceae</taxon>
        <taxon>Pallidibacillus</taxon>
    </lineage>
</organism>
<keyword evidence="11" id="KW-1185">Reference proteome</keyword>
<keyword evidence="6" id="KW-0564">Palmitate</keyword>
<dbReference type="PANTHER" id="PTHR35789:SF1">
    <property type="entry name" value="SPORE GERMINATION PROTEIN B3"/>
    <property type="match status" value="1"/>
</dbReference>
<dbReference type="PANTHER" id="PTHR35789">
    <property type="entry name" value="SPORE GERMINATION PROTEIN B3"/>
    <property type="match status" value="1"/>
</dbReference>
<feature type="domain" description="Spore germination protein N-terminal" evidence="9">
    <location>
        <begin position="24"/>
        <end position="190"/>
    </location>
</feature>
<dbReference type="Pfam" id="PF25198">
    <property type="entry name" value="Spore_GerAC_N"/>
    <property type="match status" value="1"/>
</dbReference>
<accession>A0ABT2WF17</accession>
<keyword evidence="4" id="KW-0732">Signal</keyword>
<keyword evidence="3" id="KW-0309">Germination</keyword>
<protein>
    <submittedName>
        <fullName evidence="10">Ger(X)C family spore germination protein</fullName>
    </submittedName>
</protein>
<feature type="domain" description="Spore germination GerAC-like C-terminal" evidence="8">
    <location>
        <begin position="201"/>
        <end position="358"/>
    </location>
</feature>
<dbReference type="RefSeq" id="WP_263061052.1">
    <property type="nucleotide sequence ID" value="NZ_JAOUSE010000006.1"/>
</dbReference>
<proteinExistence type="inferred from homology"/>
<dbReference type="EMBL" id="JAOUSE010000006">
    <property type="protein sequence ID" value="MCU9593536.1"/>
    <property type="molecule type" value="Genomic_DNA"/>
</dbReference>
<evidence type="ECO:0000256" key="2">
    <source>
        <dbReference type="ARBA" id="ARBA00007886"/>
    </source>
</evidence>